<dbReference type="Pfam" id="PF01037">
    <property type="entry name" value="AsnC_trans_reg"/>
    <property type="match status" value="1"/>
</dbReference>
<evidence type="ECO:0000313" key="3">
    <source>
        <dbReference type="EMBL" id="RFA93489.1"/>
    </source>
</evidence>
<dbReference type="PANTHER" id="PTHR43413">
    <property type="entry name" value="TRANSCRIPTIONAL REGULATOR, ASNC FAMILY"/>
    <property type="match status" value="1"/>
</dbReference>
<evidence type="ECO:0000313" key="5">
    <source>
        <dbReference type="Proteomes" id="UP000256877"/>
    </source>
</evidence>
<evidence type="ECO:0000313" key="4">
    <source>
        <dbReference type="EMBL" id="RFA95652.1"/>
    </source>
</evidence>
<proteinExistence type="predicted"/>
<dbReference type="EMBL" id="NMUF01000053">
    <property type="protein sequence ID" value="RFA95652.1"/>
    <property type="molecule type" value="Genomic_DNA"/>
</dbReference>
<dbReference type="PANTHER" id="PTHR43413:SF6">
    <property type="entry name" value="REGULATORY PROTEIN ASNC"/>
    <property type="match status" value="1"/>
</dbReference>
<dbReference type="InterPro" id="IPR050684">
    <property type="entry name" value="HTH-Siroheme_Decarb"/>
</dbReference>
<dbReference type="InterPro" id="IPR019887">
    <property type="entry name" value="Tscrpt_reg_AsnC/Lrp_C"/>
</dbReference>
<comment type="caution">
    <text evidence="3">The sequence shown here is derived from an EMBL/GenBank/DDBJ whole genome shotgun (WGS) entry which is preliminary data.</text>
</comment>
<protein>
    <submittedName>
        <fullName evidence="3">AsnC family transcriptional regulator</fullName>
    </submittedName>
</protein>
<dbReference type="SUPFAM" id="SSF54909">
    <property type="entry name" value="Dimeric alpha+beta barrel"/>
    <property type="match status" value="1"/>
</dbReference>
<accession>A0A371QUW1</accession>
<dbReference type="Proteomes" id="UP000257123">
    <property type="component" value="Unassembled WGS sequence"/>
</dbReference>
<dbReference type="EMBL" id="NMUE01000061">
    <property type="protein sequence ID" value="RFA93489.1"/>
    <property type="molecule type" value="Genomic_DNA"/>
</dbReference>
<feature type="domain" description="Transcription regulator AsnC/Lrp ligand binding" evidence="2">
    <location>
        <begin position="7"/>
        <end position="75"/>
    </location>
</feature>
<dbReference type="RefSeq" id="WP_116421984.1">
    <property type="nucleotide sequence ID" value="NZ_DAIOPL010000012.1"/>
</dbReference>
<dbReference type="OrthoDB" id="8136at2157"/>
<evidence type="ECO:0000256" key="1">
    <source>
        <dbReference type="ARBA" id="ARBA00029440"/>
    </source>
</evidence>
<gene>
    <name evidence="3" type="ORF">CGL51_12795</name>
    <name evidence="4" type="ORF">CGL52_12550</name>
</gene>
<dbReference type="AlphaFoldDB" id="A0A371QUW1"/>
<dbReference type="InterPro" id="IPR011008">
    <property type="entry name" value="Dimeric_a/b-barrel"/>
</dbReference>
<name>A0A371QUW1_9CREN</name>
<reference evidence="5 6" key="1">
    <citation type="submission" date="2017-07" db="EMBL/GenBank/DDBJ databases">
        <title>Draft genome sequence of aerobic hyperthermophilic archaea, Pyrobaculum aerophilum YKB31 and YKB32.</title>
        <authorList>
            <person name="Mochizuki T."/>
            <person name="Berliner A.J."/>
            <person name="Yoshida-Takashima Y."/>
            <person name="Takaki Y."/>
            <person name="Nunoura T."/>
            <person name="Takai K."/>
        </authorList>
    </citation>
    <scope>NUCLEOTIDE SEQUENCE [LARGE SCALE GENOMIC DNA]</scope>
    <source>
        <strain evidence="3 6">YKB31</strain>
        <strain evidence="4 5">YKB32</strain>
    </source>
</reference>
<organism evidence="3 6">
    <name type="scientific">Pyrobaculum aerophilum</name>
    <dbReference type="NCBI Taxonomy" id="13773"/>
    <lineage>
        <taxon>Archaea</taxon>
        <taxon>Thermoproteota</taxon>
        <taxon>Thermoprotei</taxon>
        <taxon>Thermoproteales</taxon>
        <taxon>Thermoproteaceae</taxon>
        <taxon>Pyrobaculum</taxon>
    </lineage>
</organism>
<evidence type="ECO:0000313" key="6">
    <source>
        <dbReference type="Proteomes" id="UP000257123"/>
    </source>
</evidence>
<dbReference type="Proteomes" id="UP000256877">
    <property type="component" value="Unassembled WGS sequence"/>
</dbReference>
<comment type="pathway">
    <text evidence="1">Amino-acid biosynthesis.</text>
</comment>
<evidence type="ECO:0000259" key="2">
    <source>
        <dbReference type="Pfam" id="PF01037"/>
    </source>
</evidence>
<dbReference type="Gene3D" id="3.30.70.920">
    <property type="match status" value="1"/>
</dbReference>
<sequence length="85" mass="9477">MEAVVFLNVDIGAEDRIMEELAAIPEVKAVYFVYGPYDIIIKIDAPDVEKIRSIVRDKVRKIEGIRSTTTLVVAKSHVKTSPPHA</sequence>